<dbReference type="Pfam" id="PF00903">
    <property type="entry name" value="Glyoxalase"/>
    <property type="match status" value="1"/>
</dbReference>
<dbReference type="OrthoDB" id="1077582at2759"/>
<dbReference type="InterPro" id="IPR029068">
    <property type="entry name" value="Glyas_Bleomycin-R_OHBP_Dase"/>
</dbReference>
<comment type="caution">
    <text evidence="2">The sequence shown here is derived from an EMBL/GenBank/DDBJ whole genome shotgun (WGS) entry which is preliminary data.</text>
</comment>
<keyword evidence="3" id="KW-1185">Reference proteome</keyword>
<dbReference type="InterPro" id="IPR004360">
    <property type="entry name" value="Glyas_Fos-R_dOase_dom"/>
</dbReference>
<proteinExistence type="predicted"/>
<dbReference type="SUPFAM" id="SSF54593">
    <property type="entry name" value="Glyoxalase/Bleomycin resistance protein/Dihydroxybiphenyl dioxygenase"/>
    <property type="match status" value="1"/>
</dbReference>
<evidence type="ECO:0000313" key="2">
    <source>
        <dbReference type="EMBL" id="KEF54153.1"/>
    </source>
</evidence>
<gene>
    <name evidence="2" type="ORF">A1O9_09948</name>
</gene>
<dbReference type="EMBL" id="AMGV01000011">
    <property type="protein sequence ID" value="KEF54153.1"/>
    <property type="molecule type" value="Genomic_DNA"/>
</dbReference>
<accession>A0A072P4G5</accession>
<dbReference type="PROSITE" id="PS51819">
    <property type="entry name" value="VOC"/>
    <property type="match status" value="1"/>
</dbReference>
<dbReference type="GeneID" id="25284856"/>
<dbReference type="Proteomes" id="UP000027920">
    <property type="component" value="Unassembled WGS sequence"/>
</dbReference>
<feature type="domain" description="VOC" evidence="1">
    <location>
        <begin position="10"/>
        <end position="133"/>
    </location>
</feature>
<dbReference type="STRING" id="1182545.A0A072P4G5"/>
<dbReference type="VEuPathDB" id="FungiDB:A1O9_09948"/>
<reference evidence="2 3" key="1">
    <citation type="submission" date="2013-03" db="EMBL/GenBank/DDBJ databases">
        <title>The Genome Sequence of Exophiala aquamarina CBS 119918.</title>
        <authorList>
            <consortium name="The Broad Institute Genomics Platform"/>
            <person name="Cuomo C."/>
            <person name="de Hoog S."/>
            <person name="Gorbushina A."/>
            <person name="Walker B."/>
            <person name="Young S.K."/>
            <person name="Zeng Q."/>
            <person name="Gargeya S."/>
            <person name="Fitzgerald M."/>
            <person name="Haas B."/>
            <person name="Abouelleil A."/>
            <person name="Allen A.W."/>
            <person name="Alvarado L."/>
            <person name="Arachchi H.M."/>
            <person name="Berlin A.M."/>
            <person name="Chapman S.B."/>
            <person name="Gainer-Dewar J."/>
            <person name="Goldberg J."/>
            <person name="Griggs A."/>
            <person name="Gujja S."/>
            <person name="Hansen M."/>
            <person name="Howarth C."/>
            <person name="Imamovic A."/>
            <person name="Ireland A."/>
            <person name="Larimer J."/>
            <person name="McCowan C."/>
            <person name="Murphy C."/>
            <person name="Pearson M."/>
            <person name="Poon T.W."/>
            <person name="Priest M."/>
            <person name="Roberts A."/>
            <person name="Saif S."/>
            <person name="Shea T."/>
            <person name="Sisk P."/>
            <person name="Sykes S."/>
            <person name="Wortman J."/>
            <person name="Nusbaum C."/>
            <person name="Birren B."/>
        </authorList>
    </citation>
    <scope>NUCLEOTIDE SEQUENCE [LARGE SCALE GENOMIC DNA]</scope>
    <source>
        <strain evidence="2 3">CBS 119918</strain>
    </source>
</reference>
<dbReference type="InterPro" id="IPR037523">
    <property type="entry name" value="VOC_core"/>
</dbReference>
<organism evidence="2 3">
    <name type="scientific">Exophiala aquamarina CBS 119918</name>
    <dbReference type="NCBI Taxonomy" id="1182545"/>
    <lineage>
        <taxon>Eukaryota</taxon>
        <taxon>Fungi</taxon>
        <taxon>Dikarya</taxon>
        <taxon>Ascomycota</taxon>
        <taxon>Pezizomycotina</taxon>
        <taxon>Eurotiomycetes</taxon>
        <taxon>Chaetothyriomycetidae</taxon>
        <taxon>Chaetothyriales</taxon>
        <taxon>Herpotrichiellaceae</taxon>
        <taxon>Exophiala</taxon>
    </lineage>
</organism>
<protein>
    <recommendedName>
        <fullName evidence="1">VOC domain-containing protein</fullName>
    </recommendedName>
</protein>
<dbReference type="HOGENOM" id="CLU_121050_0_0_1"/>
<dbReference type="AlphaFoldDB" id="A0A072P4G5"/>
<dbReference type="RefSeq" id="XP_013256743.1">
    <property type="nucleotide sequence ID" value="XM_013401289.1"/>
</dbReference>
<evidence type="ECO:0000259" key="1">
    <source>
        <dbReference type="PROSITE" id="PS51819"/>
    </source>
</evidence>
<sequence>MTAQQILNTAWGVIPHFPSSSVRRTVKFYTEDLHFKLGGIDPENADEPNMCSVGIGIGAMKGNIYLFQTKDGETFHPATAMIALGTEAVDEYYDLLKKEGRVNIVDAIKDQPWGYRQFTIEDPDGNKLQFFRFLEGGNPGDGTE</sequence>
<evidence type="ECO:0000313" key="3">
    <source>
        <dbReference type="Proteomes" id="UP000027920"/>
    </source>
</evidence>
<name>A0A072P4G5_9EURO</name>
<dbReference type="Gene3D" id="3.10.180.10">
    <property type="entry name" value="2,3-Dihydroxybiphenyl 1,2-Dioxygenase, domain 1"/>
    <property type="match status" value="1"/>
</dbReference>